<dbReference type="InterPro" id="IPR000836">
    <property type="entry name" value="PRTase_dom"/>
</dbReference>
<evidence type="ECO:0000256" key="3">
    <source>
        <dbReference type="ARBA" id="ARBA00022806"/>
    </source>
</evidence>
<dbReference type="GO" id="GO:0043138">
    <property type="term" value="F:3'-5' DNA helicase activity"/>
    <property type="evidence" value="ECO:0007669"/>
    <property type="project" value="TreeGrafter"/>
</dbReference>
<feature type="domain" description="Helicase C-terminal" evidence="9">
    <location>
        <begin position="229"/>
        <end position="372"/>
    </location>
</feature>
<keyword evidence="5" id="KW-0238">DNA-binding</keyword>
<evidence type="ECO:0000259" key="8">
    <source>
        <dbReference type="PROSITE" id="PS51192"/>
    </source>
</evidence>
<accession>W4MCY5</accession>
<dbReference type="Pfam" id="PF00270">
    <property type="entry name" value="DEAD"/>
    <property type="match status" value="1"/>
</dbReference>
<dbReference type="PATRIC" id="fig|1429439.4.peg.1869"/>
<dbReference type="InterPro" id="IPR002464">
    <property type="entry name" value="DNA/RNA_helicase_DEAH_CS"/>
</dbReference>
<dbReference type="InterPro" id="IPR011545">
    <property type="entry name" value="DEAD/DEAH_box_helicase_dom"/>
</dbReference>
<dbReference type="PANTHER" id="PTHR13710">
    <property type="entry name" value="DNA HELICASE RECQ FAMILY MEMBER"/>
    <property type="match status" value="1"/>
</dbReference>
<dbReference type="InterPro" id="IPR027417">
    <property type="entry name" value="P-loop_NTPase"/>
</dbReference>
<dbReference type="GO" id="GO:0009378">
    <property type="term" value="F:four-way junction helicase activity"/>
    <property type="evidence" value="ECO:0007669"/>
    <property type="project" value="TreeGrafter"/>
</dbReference>
<dbReference type="GO" id="GO:0005524">
    <property type="term" value="F:ATP binding"/>
    <property type="evidence" value="ECO:0007669"/>
    <property type="project" value="UniProtKB-KW"/>
</dbReference>
<dbReference type="Pfam" id="PF16124">
    <property type="entry name" value="RecQ_Zn_bind"/>
    <property type="match status" value="1"/>
</dbReference>
<feature type="domain" description="Helicase ATP-binding" evidence="8">
    <location>
        <begin position="26"/>
        <end position="199"/>
    </location>
</feature>
<dbReference type="NCBIfam" id="TIGR00614">
    <property type="entry name" value="recQ_fam"/>
    <property type="match status" value="1"/>
</dbReference>
<dbReference type="EMBL" id="AZHX01000441">
    <property type="protein sequence ID" value="ETX07487.1"/>
    <property type="molecule type" value="Genomic_DNA"/>
</dbReference>
<sequence length="696" mass="77118">MAEHLEQVLRTQFGFDTFRPGQAEAIHALLTQRRVLCIQPTGYGKSLLYQLPAVLIDGITLVISPLLALMRDQLRHLNERFNLPAASINSDQSDGENDRAKADAISGRIRILFIAPEKLDNLDIYNFLRRLNVALLVVDEAHCISTWGHDFRPAYRQIVNAVHAFAGQRPDLHVLGLTATANQRTEQDIVAQLSSASEPSFTVLRSSMDRPNLRLSVLSTADMAHKLTLLNGILPDLEGSGILYCATRDNTELVADYLSANGHHVVAYHAGYAPETKRALQQAFLDGQHKAIAATNALGMGIDKSDLRYVIHVDMPGSITAYYQEVGRAGRDGRPADGTLLFDPGDRRIQDYFIRSAEPTATDFEQLLGAVEPDDGGGWPNLQILKIRTGLHPARVSVILAELVEQGMLEKRLQQRKQVYARLDVSKAPDLSRYERQRQVREAELDHMLRYAQGDTGCLMQTLRIALGEREAPACGHCGHCQPESVAARDFAPDTAAAQAWLLHRPVPIDASKRPLMSAGIALMDGVLRSAPFVQFMRHRAVGKDSTRTPHIPHDVQTLLAAQVQRLHRHHHFAAVVPIPSRTWVQREQTANAIAEQLGIPAYGDFLVWQDMPPHRQGELSNNDQRRENVRHRLQVNSSEALPASGSILLLDDYIGSGATLKEAVQTLRQKAGYSGEIVPLTLARVRWRLGASGMV</sequence>
<dbReference type="InterPro" id="IPR036388">
    <property type="entry name" value="WH-like_DNA-bd_sf"/>
</dbReference>
<dbReference type="CDD" id="cd17920">
    <property type="entry name" value="DEXHc_RecQ"/>
    <property type="match status" value="1"/>
</dbReference>
<dbReference type="Pfam" id="PF00271">
    <property type="entry name" value="Helicase_C"/>
    <property type="match status" value="1"/>
</dbReference>
<evidence type="ECO:0000256" key="2">
    <source>
        <dbReference type="ARBA" id="ARBA00022801"/>
    </source>
</evidence>
<dbReference type="InterPro" id="IPR014001">
    <property type="entry name" value="Helicase_ATP-bd"/>
</dbReference>
<evidence type="ECO:0000256" key="5">
    <source>
        <dbReference type="ARBA" id="ARBA00023125"/>
    </source>
</evidence>
<dbReference type="PROSITE" id="PS51192">
    <property type="entry name" value="HELICASE_ATP_BIND_1"/>
    <property type="match status" value="1"/>
</dbReference>
<dbReference type="InterPro" id="IPR001650">
    <property type="entry name" value="Helicase_C-like"/>
</dbReference>
<dbReference type="Gene3D" id="3.40.50.2020">
    <property type="match status" value="1"/>
</dbReference>
<evidence type="ECO:0000256" key="7">
    <source>
        <dbReference type="ARBA" id="ARBA00044550"/>
    </source>
</evidence>
<dbReference type="SMART" id="SM00490">
    <property type="entry name" value="HELICc"/>
    <property type="match status" value="1"/>
</dbReference>
<evidence type="ECO:0000313" key="11">
    <source>
        <dbReference type="Proteomes" id="UP000019140"/>
    </source>
</evidence>
<dbReference type="GO" id="GO:0005694">
    <property type="term" value="C:chromosome"/>
    <property type="evidence" value="ECO:0007669"/>
    <property type="project" value="TreeGrafter"/>
</dbReference>
<dbReference type="PROSITE" id="PS51194">
    <property type="entry name" value="HELICASE_CTER"/>
    <property type="match status" value="1"/>
</dbReference>
<evidence type="ECO:0000256" key="1">
    <source>
        <dbReference type="ARBA" id="ARBA00022741"/>
    </source>
</evidence>
<evidence type="ECO:0000259" key="9">
    <source>
        <dbReference type="PROSITE" id="PS51194"/>
    </source>
</evidence>
<gene>
    <name evidence="10" type="ORF">ETSY2_10890</name>
</gene>
<dbReference type="SMART" id="SM00487">
    <property type="entry name" value="DEXDc"/>
    <property type="match status" value="1"/>
</dbReference>
<keyword evidence="3" id="KW-0347">Helicase</keyword>
<dbReference type="InterPro" id="IPR032284">
    <property type="entry name" value="RecQ_Zn-bd"/>
</dbReference>
<dbReference type="PANTHER" id="PTHR13710:SF108">
    <property type="entry name" value="ATP-DEPENDENT DNA HELICASE Q4"/>
    <property type="match status" value="1"/>
</dbReference>
<reference evidence="10 11" key="1">
    <citation type="journal article" date="2014" name="Nature">
        <title>An environmental bacterial taxon with a large and distinct metabolic repertoire.</title>
        <authorList>
            <person name="Wilson M.C."/>
            <person name="Mori T."/>
            <person name="Ruckert C."/>
            <person name="Uria A.R."/>
            <person name="Helf M.J."/>
            <person name="Takada K."/>
            <person name="Gernert C."/>
            <person name="Steffens U.A."/>
            <person name="Heycke N."/>
            <person name="Schmitt S."/>
            <person name="Rinke C."/>
            <person name="Helfrich E.J."/>
            <person name="Brachmann A.O."/>
            <person name="Gurgui C."/>
            <person name="Wakimoto T."/>
            <person name="Kracht M."/>
            <person name="Crusemann M."/>
            <person name="Hentschel U."/>
            <person name="Abe I."/>
            <person name="Matsunaga S."/>
            <person name="Kalinowski J."/>
            <person name="Takeyama H."/>
            <person name="Piel J."/>
        </authorList>
    </citation>
    <scope>NUCLEOTIDE SEQUENCE [LARGE SCALE GENOMIC DNA]</scope>
    <source>
        <strain evidence="11">TSY2</strain>
    </source>
</reference>
<dbReference type="GO" id="GO:0016787">
    <property type="term" value="F:hydrolase activity"/>
    <property type="evidence" value="ECO:0007669"/>
    <property type="project" value="UniProtKB-KW"/>
</dbReference>
<comment type="caution">
    <text evidence="10">The sequence shown here is derived from an EMBL/GenBank/DDBJ whole genome shotgun (WGS) entry which is preliminary data.</text>
</comment>
<evidence type="ECO:0000313" key="10">
    <source>
        <dbReference type="EMBL" id="ETX07487.1"/>
    </source>
</evidence>
<dbReference type="InterPro" id="IPR029057">
    <property type="entry name" value="PRTase-like"/>
</dbReference>
<dbReference type="PROSITE" id="PS00690">
    <property type="entry name" value="DEAH_ATP_HELICASE"/>
    <property type="match status" value="1"/>
</dbReference>
<dbReference type="CDD" id="cd06223">
    <property type="entry name" value="PRTases_typeI"/>
    <property type="match status" value="1"/>
</dbReference>
<name>W4MCY5_9BACT</name>
<dbReference type="Proteomes" id="UP000019140">
    <property type="component" value="Unassembled WGS sequence"/>
</dbReference>
<keyword evidence="4" id="KW-0067">ATP-binding</keyword>
<evidence type="ECO:0000256" key="4">
    <source>
        <dbReference type="ARBA" id="ARBA00022840"/>
    </source>
</evidence>
<dbReference type="HOGENOM" id="CLU_001103_5_0_7"/>
<dbReference type="AlphaFoldDB" id="W4MCY5"/>
<dbReference type="GO" id="GO:0005737">
    <property type="term" value="C:cytoplasm"/>
    <property type="evidence" value="ECO:0007669"/>
    <property type="project" value="TreeGrafter"/>
</dbReference>
<keyword evidence="2" id="KW-0378">Hydrolase</keyword>
<dbReference type="GO" id="GO:0003677">
    <property type="term" value="F:DNA binding"/>
    <property type="evidence" value="ECO:0007669"/>
    <property type="project" value="UniProtKB-KW"/>
</dbReference>
<organism evidence="10 11">
    <name type="scientific">Candidatus Entotheonella gemina</name>
    <dbReference type="NCBI Taxonomy" id="1429439"/>
    <lineage>
        <taxon>Bacteria</taxon>
        <taxon>Pseudomonadati</taxon>
        <taxon>Nitrospinota/Tectimicrobiota group</taxon>
        <taxon>Candidatus Tectimicrobiota</taxon>
        <taxon>Candidatus Entotheonellia</taxon>
        <taxon>Candidatus Entotheonellales</taxon>
        <taxon>Candidatus Entotheonellaceae</taxon>
        <taxon>Candidatus Entotheonella</taxon>
    </lineage>
</organism>
<keyword evidence="11" id="KW-1185">Reference proteome</keyword>
<dbReference type="SUPFAM" id="SSF52540">
    <property type="entry name" value="P-loop containing nucleoside triphosphate hydrolases"/>
    <property type="match status" value="1"/>
</dbReference>
<dbReference type="Gene3D" id="3.40.50.300">
    <property type="entry name" value="P-loop containing nucleotide triphosphate hydrolases"/>
    <property type="match status" value="2"/>
</dbReference>
<dbReference type="Gene3D" id="1.10.10.10">
    <property type="entry name" value="Winged helix-like DNA-binding domain superfamily/Winged helix DNA-binding domain"/>
    <property type="match status" value="1"/>
</dbReference>
<protein>
    <recommendedName>
        <fullName evidence="6">ATP-dependent DNA helicase RecQ</fullName>
    </recommendedName>
    <alternativeName>
        <fullName evidence="7">DNA 3'-5' helicase RecQ</fullName>
    </alternativeName>
</protein>
<dbReference type="GO" id="GO:0000724">
    <property type="term" value="P:double-strand break repair via homologous recombination"/>
    <property type="evidence" value="ECO:0007669"/>
    <property type="project" value="TreeGrafter"/>
</dbReference>
<dbReference type="InterPro" id="IPR004589">
    <property type="entry name" value="DNA_helicase_ATP-dep_RecQ"/>
</dbReference>
<keyword evidence="1" id="KW-0547">Nucleotide-binding</keyword>
<evidence type="ECO:0000256" key="6">
    <source>
        <dbReference type="ARBA" id="ARBA00044535"/>
    </source>
</evidence>
<dbReference type="SUPFAM" id="SSF53271">
    <property type="entry name" value="PRTase-like"/>
    <property type="match status" value="1"/>
</dbReference>
<proteinExistence type="predicted"/>